<dbReference type="InterPro" id="IPR007167">
    <property type="entry name" value="Fe-transptr_FeoA-like"/>
</dbReference>
<dbReference type="EMBL" id="BRXE01000002">
    <property type="protein sequence ID" value="GLB81225.1"/>
    <property type="molecule type" value="Genomic_DNA"/>
</dbReference>
<dbReference type="RefSeq" id="WP_236974990.1">
    <property type="nucleotide sequence ID" value="NZ_BRXE01000002.1"/>
</dbReference>
<evidence type="ECO:0000259" key="3">
    <source>
        <dbReference type="SMART" id="SM00899"/>
    </source>
</evidence>
<dbReference type="GeneID" id="83627525"/>
<dbReference type="PANTHER" id="PTHR42954:SF2">
    <property type="entry name" value="FE(2+) TRANSPORT PROTEIN A"/>
    <property type="match status" value="1"/>
</dbReference>
<dbReference type="InterPro" id="IPR008988">
    <property type="entry name" value="Transcriptional_repressor_C"/>
</dbReference>
<evidence type="ECO:0000313" key="5">
    <source>
        <dbReference type="EMBL" id="GLD28178.1"/>
    </source>
</evidence>
<evidence type="ECO:0000313" key="4">
    <source>
        <dbReference type="EMBL" id="GLB81225.1"/>
    </source>
</evidence>
<sequence>MTWNRSNRSVRPPRADPDRPPTLADLAAQTAAQIVAVSQSAPPEVRTRLRHLGFRPGTKVVKLRTAPLGDPAVYRLLGYDTCLRRHEAAYLEVSEEVSEEVAAAVPEEIGEQP</sequence>
<protein>
    <recommendedName>
        <fullName evidence="3">Ferrous iron transporter FeoA-like domain-containing protein</fullName>
    </recommendedName>
</protein>
<name>A0A9P3Q3E3_9MYCO</name>
<keyword evidence="1" id="KW-0408">Iron</keyword>
<organism evidence="5 6">
    <name type="scientific">Mycobacterium kiyosense</name>
    <dbReference type="NCBI Taxonomy" id="2871094"/>
    <lineage>
        <taxon>Bacteria</taxon>
        <taxon>Bacillati</taxon>
        <taxon>Actinomycetota</taxon>
        <taxon>Actinomycetes</taxon>
        <taxon>Mycobacteriales</taxon>
        <taxon>Mycobacteriaceae</taxon>
        <taxon>Mycobacterium</taxon>
    </lineage>
</organism>
<evidence type="ECO:0000256" key="1">
    <source>
        <dbReference type="ARBA" id="ARBA00023004"/>
    </source>
</evidence>
<gene>
    <name evidence="5" type="ORF">Mkiyose1413_00610</name>
    <name evidence="4" type="ORF">SRL2020028_04810</name>
</gene>
<feature type="domain" description="Ferrous iron transporter FeoA-like" evidence="3">
    <location>
        <begin position="21"/>
        <end position="95"/>
    </location>
</feature>
<feature type="region of interest" description="Disordered" evidence="2">
    <location>
        <begin position="1"/>
        <end position="22"/>
    </location>
</feature>
<dbReference type="InterPro" id="IPR052713">
    <property type="entry name" value="FeoA"/>
</dbReference>
<reference evidence="5" key="1">
    <citation type="submission" date="2022-08" db="EMBL/GenBank/DDBJ databases">
        <title>Mycobacterium kiyosense sp. nov., scotochromogenic slow-glowing species isolated from respiratory specimens.</title>
        <authorList>
            <person name="Fukano H."/>
            <person name="Kazumi Y."/>
            <person name="Sakagami N."/>
            <person name="Ato M."/>
            <person name="Mitarai S."/>
            <person name="Hoshino Y."/>
        </authorList>
    </citation>
    <scope>NUCLEOTIDE SEQUENCE</scope>
    <source>
        <strain evidence="5">1413</strain>
        <strain evidence="4">SRL2020-028</strain>
    </source>
</reference>
<dbReference type="AlphaFoldDB" id="A0A9P3Q3E3"/>
<dbReference type="Pfam" id="PF04023">
    <property type="entry name" value="FeoA"/>
    <property type="match status" value="1"/>
</dbReference>
<keyword evidence="6" id="KW-1185">Reference proteome</keyword>
<evidence type="ECO:0000256" key="2">
    <source>
        <dbReference type="SAM" id="MobiDB-lite"/>
    </source>
</evidence>
<dbReference type="Gene3D" id="2.30.30.90">
    <property type="match status" value="1"/>
</dbReference>
<dbReference type="GO" id="GO:0046914">
    <property type="term" value="F:transition metal ion binding"/>
    <property type="evidence" value="ECO:0007669"/>
    <property type="project" value="InterPro"/>
</dbReference>
<accession>A0A9P3Q3E3</accession>
<dbReference type="Proteomes" id="UP001064782">
    <property type="component" value="Unassembled WGS sequence"/>
</dbReference>
<proteinExistence type="predicted"/>
<evidence type="ECO:0000313" key="6">
    <source>
        <dbReference type="Proteomes" id="UP001064782"/>
    </source>
</evidence>
<dbReference type="SUPFAM" id="SSF50037">
    <property type="entry name" value="C-terminal domain of transcriptional repressors"/>
    <property type="match status" value="1"/>
</dbReference>
<dbReference type="PANTHER" id="PTHR42954">
    <property type="entry name" value="FE(2+) TRANSPORT PROTEIN A"/>
    <property type="match status" value="1"/>
</dbReference>
<dbReference type="Proteomes" id="UP001165663">
    <property type="component" value="Unassembled WGS sequence"/>
</dbReference>
<dbReference type="EMBL" id="BRZI01000001">
    <property type="protein sequence ID" value="GLD28178.1"/>
    <property type="molecule type" value="Genomic_DNA"/>
</dbReference>
<dbReference type="InterPro" id="IPR038157">
    <property type="entry name" value="FeoA_core_dom"/>
</dbReference>
<comment type="caution">
    <text evidence="5">The sequence shown here is derived from an EMBL/GenBank/DDBJ whole genome shotgun (WGS) entry which is preliminary data.</text>
</comment>
<dbReference type="SMART" id="SM00899">
    <property type="entry name" value="FeoA"/>
    <property type="match status" value="1"/>
</dbReference>